<dbReference type="PANTHER" id="PTHR43861:SF5">
    <property type="entry name" value="BLL5978 PROTEIN"/>
    <property type="match status" value="1"/>
</dbReference>
<dbReference type="Pfam" id="PF08421">
    <property type="entry name" value="Methyltransf_13"/>
    <property type="match status" value="1"/>
</dbReference>
<accession>A0ABW4PPU6</accession>
<evidence type="ECO:0000313" key="3">
    <source>
        <dbReference type="EMBL" id="MFD1832781.1"/>
    </source>
</evidence>
<dbReference type="InterPro" id="IPR013691">
    <property type="entry name" value="MeTrfase_14"/>
</dbReference>
<dbReference type="InterPro" id="IPR013630">
    <property type="entry name" value="Methyltransf_Zn-bd_dom_put"/>
</dbReference>
<evidence type="ECO:0000259" key="2">
    <source>
        <dbReference type="Pfam" id="PF08484"/>
    </source>
</evidence>
<dbReference type="SUPFAM" id="SSF53335">
    <property type="entry name" value="S-adenosyl-L-methionine-dependent methyltransferases"/>
    <property type="match status" value="1"/>
</dbReference>
<evidence type="ECO:0000259" key="1">
    <source>
        <dbReference type="Pfam" id="PF08421"/>
    </source>
</evidence>
<dbReference type="Gene3D" id="3.40.50.720">
    <property type="entry name" value="NAD(P)-binding Rossmann-like Domain"/>
    <property type="match status" value="1"/>
</dbReference>
<dbReference type="GO" id="GO:0008168">
    <property type="term" value="F:methyltransferase activity"/>
    <property type="evidence" value="ECO:0007669"/>
    <property type="project" value="UniProtKB-KW"/>
</dbReference>
<dbReference type="Gene3D" id="6.20.50.110">
    <property type="entry name" value="Methyltransferase, zinc-binding domain"/>
    <property type="match status" value="1"/>
</dbReference>
<dbReference type="InterPro" id="IPR029063">
    <property type="entry name" value="SAM-dependent_MTases_sf"/>
</dbReference>
<protein>
    <submittedName>
        <fullName evidence="3">Class I SAM-dependent methyltransferase</fullName>
        <ecNumber evidence="3">2.1.1.-</ecNumber>
    </submittedName>
</protein>
<feature type="domain" description="C-methyltransferase" evidence="2">
    <location>
        <begin position="251"/>
        <end position="409"/>
    </location>
</feature>
<keyword evidence="3" id="KW-0489">Methyltransferase</keyword>
<dbReference type="Pfam" id="PF08484">
    <property type="entry name" value="Methyltransf_14"/>
    <property type="match status" value="1"/>
</dbReference>
<dbReference type="InterPro" id="IPR038576">
    <property type="entry name" value="Methyltransf_Zn-bd_dom_put_sf"/>
</dbReference>
<sequence length="423" mass="46700">MQGSYRHDDACRVCGKEDLADIVSFGALPLANGFIAPGARDEEEETYPLDVAVCRNCWLVTLRQVVDPARLFRHYVYVSSESDQIRDHMRRIVDLGTRQADLAPGDLVVELGSNVGTQLGLFQEAGFRVVGVDPAANLVEKANERGVESIADFFGPEPASRIAERHGRASLVLGRQCFAHIDDVHRVLDGVEEVLAPGGALVIEVPYLLDLLDENQFDTIYHEHLSYFSVTTLRHLFALHGLRLVDVERAPVHGGSIVVTAVREGTGREPAPSVTGLLDLERESGLTDEARYRRFAAQVERVTGRVRDLVQELAAQGARVAGYGAPSKGTQLLMVCGIGERELEFCSDTTSLKHGKLLPGSKVPVCSPEEARERRPDYYLLLAWNYAEEIIRKERAFLEQGGRFIVPIPEPRIVSAQSVKEPI</sequence>
<dbReference type="Proteomes" id="UP001597365">
    <property type="component" value="Unassembled WGS sequence"/>
</dbReference>
<comment type="caution">
    <text evidence="3">The sequence shown here is derived from an EMBL/GenBank/DDBJ whole genome shotgun (WGS) entry which is preliminary data.</text>
</comment>
<gene>
    <name evidence="3" type="ORF">ACFSJS_24505</name>
</gene>
<dbReference type="RefSeq" id="WP_380904016.1">
    <property type="nucleotide sequence ID" value="NZ_JBHUFU010000019.1"/>
</dbReference>
<dbReference type="PANTHER" id="PTHR43861">
    <property type="entry name" value="TRANS-ACONITATE 2-METHYLTRANSFERASE-RELATED"/>
    <property type="match status" value="1"/>
</dbReference>
<reference evidence="4" key="1">
    <citation type="journal article" date="2019" name="Int. J. Syst. Evol. Microbiol.">
        <title>The Global Catalogue of Microorganisms (GCM) 10K type strain sequencing project: providing services to taxonomists for standard genome sequencing and annotation.</title>
        <authorList>
            <consortium name="The Broad Institute Genomics Platform"/>
            <consortium name="The Broad Institute Genome Sequencing Center for Infectious Disease"/>
            <person name="Wu L."/>
            <person name="Ma J."/>
        </authorList>
    </citation>
    <scope>NUCLEOTIDE SEQUENCE [LARGE SCALE GENOMIC DNA]</scope>
    <source>
        <strain evidence="4">CGMCC 4.7455</strain>
    </source>
</reference>
<dbReference type="EMBL" id="JBHUFU010000019">
    <property type="protein sequence ID" value="MFD1832781.1"/>
    <property type="molecule type" value="Genomic_DNA"/>
</dbReference>
<organism evidence="3 4">
    <name type="scientific">Streptomyces desertarenae</name>
    <dbReference type="NCBI Taxonomy" id="2666184"/>
    <lineage>
        <taxon>Bacteria</taxon>
        <taxon>Bacillati</taxon>
        <taxon>Actinomycetota</taxon>
        <taxon>Actinomycetes</taxon>
        <taxon>Kitasatosporales</taxon>
        <taxon>Streptomycetaceae</taxon>
        <taxon>Streptomyces</taxon>
    </lineage>
</organism>
<dbReference type="Pfam" id="PF13489">
    <property type="entry name" value="Methyltransf_23"/>
    <property type="match status" value="1"/>
</dbReference>
<dbReference type="Gene3D" id="6.10.250.3100">
    <property type="match status" value="1"/>
</dbReference>
<proteinExistence type="predicted"/>
<dbReference type="GO" id="GO:0032259">
    <property type="term" value="P:methylation"/>
    <property type="evidence" value="ECO:0007669"/>
    <property type="project" value="UniProtKB-KW"/>
</dbReference>
<dbReference type="EC" id="2.1.1.-" evidence="3"/>
<feature type="domain" description="Methyltransferase putative zinc binding" evidence="1">
    <location>
        <begin position="11"/>
        <end position="72"/>
    </location>
</feature>
<keyword evidence="4" id="KW-1185">Reference proteome</keyword>
<dbReference type="CDD" id="cd02440">
    <property type="entry name" value="AdoMet_MTases"/>
    <property type="match status" value="1"/>
</dbReference>
<evidence type="ECO:0000313" key="4">
    <source>
        <dbReference type="Proteomes" id="UP001597365"/>
    </source>
</evidence>
<name>A0ABW4PPU6_9ACTN</name>
<dbReference type="Gene3D" id="3.40.50.150">
    <property type="entry name" value="Vaccinia Virus protein VP39"/>
    <property type="match status" value="1"/>
</dbReference>
<keyword evidence="3" id="KW-0808">Transferase</keyword>